<reference evidence="3" key="1">
    <citation type="submission" date="2015-03" db="EMBL/GenBank/DDBJ databases">
        <title>Luteipulveratus halotolerans sp. nov., a novel actinobacterium (Dermacoccaceae) from Sarawak, Malaysia.</title>
        <authorList>
            <person name="Juboi H."/>
            <person name="Basik A."/>
            <person name="Shamsul S.S."/>
            <person name="Arnold P."/>
            <person name="Schmitt E.K."/>
            <person name="Sanglier J.-J."/>
            <person name="Yeo T."/>
        </authorList>
    </citation>
    <scope>NUCLEOTIDE SEQUENCE [LARGE SCALE GENOMIC DNA]</scope>
    <source>
        <strain evidence="3">C296001</strain>
    </source>
</reference>
<gene>
    <name evidence="2" type="ORF">VV01_21835</name>
</gene>
<name>A0A0L6CEG8_9MICO</name>
<feature type="transmembrane region" description="Helical" evidence="1">
    <location>
        <begin position="18"/>
        <end position="36"/>
    </location>
</feature>
<keyword evidence="1" id="KW-1133">Transmembrane helix</keyword>
<dbReference type="AlphaFoldDB" id="A0A0L6CEG8"/>
<keyword evidence="1" id="KW-0812">Transmembrane</keyword>
<accession>A0A0L6CEG8</accession>
<dbReference type="Proteomes" id="UP000037397">
    <property type="component" value="Unassembled WGS sequence"/>
</dbReference>
<dbReference type="RefSeq" id="WP_050672169.1">
    <property type="nucleotide sequence ID" value="NZ_LAIR01000003.1"/>
</dbReference>
<keyword evidence="3" id="KW-1185">Reference proteome</keyword>
<dbReference type="EMBL" id="LAIR01000003">
    <property type="protein sequence ID" value="KNX35903.1"/>
    <property type="molecule type" value="Genomic_DNA"/>
</dbReference>
<proteinExistence type="predicted"/>
<dbReference type="OrthoDB" id="4869119at2"/>
<dbReference type="STRING" id="1631356.VV01_21835"/>
<keyword evidence="1" id="KW-0472">Membrane</keyword>
<organism evidence="2 3">
    <name type="scientific">Luteipulveratus halotolerans</name>
    <dbReference type="NCBI Taxonomy" id="1631356"/>
    <lineage>
        <taxon>Bacteria</taxon>
        <taxon>Bacillati</taxon>
        <taxon>Actinomycetota</taxon>
        <taxon>Actinomycetes</taxon>
        <taxon>Micrococcales</taxon>
        <taxon>Dermacoccaceae</taxon>
        <taxon>Luteipulveratus</taxon>
    </lineage>
</organism>
<sequence>MNIRAHWCDDRGNQAPEYAIAMSILVVLLSLSVGAYRYGQATSSVTAAAGAAARAASIEREPGRARAAAEAAAAETMASKGMKCQPAVTVDTGGFSAQVGQPASVGVRVSCNVDLSDLSVPGLPGSRNLTAQATSALDTYRERR</sequence>
<protein>
    <recommendedName>
        <fullName evidence="4">Pilus assembly protein TadE</fullName>
    </recommendedName>
</protein>
<evidence type="ECO:0000256" key="1">
    <source>
        <dbReference type="SAM" id="Phobius"/>
    </source>
</evidence>
<evidence type="ECO:0000313" key="2">
    <source>
        <dbReference type="EMBL" id="KNX35903.1"/>
    </source>
</evidence>
<evidence type="ECO:0008006" key="4">
    <source>
        <dbReference type="Google" id="ProtNLM"/>
    </source>
</evidence>
<comment type="caution">
    <text evidence="2">The sequence shown here is derived from an EMBL/GenBank/DDBJ whole genome shotgun (WGS) entry which is preliminary data.</text>
</comment>
<evidence type="ECO:0000313" key="3">
    <source>
        <dbReference type="Proteomes" id="UP000037397"/>
    </source>
</evidence>